<dbReference type="Proteomes" id="UP000288805">
    <property type="component" value="Unassembled WGS sequence"/>
</dbReference>
<reference evidence="1 2" key="1">
    <citation type="journal article" date="2018" name="PLoS Genet.">
        <title>Population sequencing reveals clonal diversity and ancestral inbreeding in the grapevine cultivar Chardonnay.</title>
        <authorList>
            <person name="Roach M.J."/>
            <person name="Johnson D.L."/>
            <person name="Bohlmann J."/>
            <person name="van Vuuren H.J."/>
            <person name="Jones S.J."/>
            <person name="Pretorius I.S."/>
            <person name="Schmidt S.A."/>
            <person name="Borneman A.R."/>
        </authorList>
    </citation>
    <scope>NUCLEOTIDE SEQUENCE [LARGE SCALE GENOMIC DNA]</scope>
    <source>
        <strain evidence="2">cv. Chardonnay</strain>
        <tissue evidence="1">Leaf</tissue>
    </source>
</reference>
<organism evidence="1 2">
    <name type="scientific">Vitis vinifera</name>
    <name type="common">Grape</name>
    <dbReference type="NCBI Taxonomy" id="29760"/>
    <lineage>
        <taxon>Eukaryota</taxon>
        <taxon>Viridiplantae</taxon>
        <taxon>Streptophyta</taxon>
        <taxon>Embryophyta</taxon>
        <taxon>Tracheophyta</taxon>
        <taxon>Spermatophyta</taxon>
        <taxon>Magnoliopsida</taxon>
        <taxon>eudicotyledons</taxon>
        <taxon>Gunneridae</taxon>
        <taxon>Pentapetalae</taxon>
        <taxon>rosids</taxon>
        <taxon>Vitales</taxon>
        <taxon>Vitaceae</taxon>
        <taxon>Viteae</taxon>
        <taxon>Vitis</taxon>
    </lineage>
</organism>
<dbReference type="AlphaFoldDB" id="A0A438I477"/>
<name>A0A438I477_VITVI</name>
<comment type="caution">
    <text evidence="1">The sequence shown here is derived from an EMBL/GenBank/DDBJ whole genome shotgun (WGS) entry which is preliminary data.</text>
</comment>
<sequence length="78" mass="8747">MAAFSEGEGAPKGGKCWFAVESKTFEISIEETRGKLRGIILERSKGLSSWIKFGEKSLSSLLERSGRVVQRRIKFKEP</sequence>
<protein>
    <submittedName>
        <fullName evidence="1">Uncharacterized protein</fullName>
    </submittedName>
</protein>
<proteinExistence type="predicted"/>
<accession>A0A438I477</accession>
<gene>
    <name evidence="1" type="ORF">CK203_046179</name>
</gene>
<evidence type="ECO:0000313" key="2">
    <source>
        <dbReference type="Proteomes" id="UP000288805"/>
    </source>
</evidence>
<evidence type="ECO:0000313" key="1">
    <source>
        <dbReference type="EMBL" id="RVW91508.1"/>
    </source>
</evidence>
<dbReference type="EMBL" id="QGNW01000144">
    <property type="protein sequence ID" value="RVW91508.1"/>
    <property type="molecule type" value="Genomic_DNA"/>
</dbReference>